<gene>
    <name evidence="1" type="ORF">PG993_003909</name>
</gene>
<sequence>MEEAKPLHMIGFRLKHGLLKGVYLLMCKKVHCAALIDGTPCKGRPVHYWWTPWCETHAKQERAVYHFLKHVNAGIESIKDSFGDVDNPQLKRIALIMLNLVIVAREAHRDWFYPSQNCPFHIPYETQLIDMRARVTKTLRTMDYAINTKVPEPSLRELMRIALIGMTITSSLHALKGILRL</sequence>
<comment type="caution">
    <text evidence="1">The sequence shown here is derived from an EMBL/GenBank/DDBJ whole genome shotgun (WGS) entry which is preliminary data.</text>
</comment>
<evidence type="ECO:0000313" key="2">
    <source>
        <dbReference type="Proteomes" id="UP001444661"/>
    </source>
</evidence>
<evidence type="ECO:0000313" key="1">
    <source>
        <dbReference type="EMBL" id="KAK8052524.1"/>
    </source>
</evidence>
<keyword evidence="2" id="KW-1185">Reference proteome</keyword>
<name>A0ABR1U0V0_9PEZI</name>
<protein>
    <recommendedName>
        <fullName evidence="3">Transposase</fullName>
    </recommendedName>
</protein>
<proteinExistence type="predicted"/>
<organism evidence="1 2">
    <name type="scientific">Apiospora rasikravindrae</name>
    <dbReference type="NCBI Taxonomy" id="990691"/>
    <lineage>
        <taxon>Eukaryota</taxon>
        <taxon>Fungi</taxon>
        <taxon>Dikarya</taxon>
        <taxon>Ascomycota</taxon>
        <taxon>Pezizomycotina</taxon>
        <taxon>Sordariomycetes</taxon>
        <taxon>Xylariomycetidae</taxon>
        <taxon>Amphisphaeriales</taxon>
        <taxon>Apiosporaceae</taxon>
        <taxon>Apiospora</taxon>
    </lineage>
</organism>
<evidence type="ECO:0008006" key="3">
    <source>
        <dbReference type="Google" id="ProtNLM"/>
    </source>
</evidence>
<reference evidence="1 2" key="1">
    <citation type="submission" date="2023-01" db="EMBL/GenBank/DDBJ databases">
        <title>Analysis of 21 Apiospora genomes using comparative genomics revels a genus with tremendous synthesis potential of carbohydrate active enzymes and secondary metabolites.</title>
        <authorList>
            <person name="Sorensen T."/>
        </authorList>
    </citation>
    <scope>NUCLEOTIDE SEQUENCE [LARGE SCALE GENOMIC DNA]</scope>
    <source>
        <strain evidence="1 2">CBS 33761</strain>
    </source>
</reference>
<dbReference type="EMBL" id="JAQQWK010000002">
    <property type="protein sequence ID" value="KAK8052524.1"/>
    <property type="molecule type" value="Genomic_DNA"/>
</dbReference>
<accession>A0ABR1U0V0</accession>
<dbReference type="Proteomes" id="UP001444661">
    <property type="component" value="Unassembled WGS sequence"/>
</dbReference>